<dbReference type="PANTHER" id="PTHR45749">
    <property type="match status" value="1"/>
</dbReference>
<dbReference type="Pfam" id="PF05699">
    <property type="entry name" value="Dimer_Tnp_hAT"/>
    <property type="match status" value="1"/>
</dbReference>
<name>A0AA47LZI9_MERPO</name>
<dbReference type="InterPro" id="IPR012337">
    <property type="entry name" value="RNaseH-like_sf"/>
</dbReference>
<dbReference type="InterPro" id="IPR025398">
    <property type="entry name" value="DUF4371"/>
</dbReference>
<dbReference type="SUPFAM" id="SSF53098">
    <property type="entry name" value="Ribonuclease H-like"/>
    <property type="match status" value="1"/>
</dbReference>
<comment type="caution">
    <text evidence="3">The sequence shown here is derived from an EMBL/GenBank/DDBJ whole genome shotgun (WGS) entry which is preliminary data.</text>
</comment>
<dbReference type="Pfam" id="PF14291">
    <property type="entry name" value="DUF4371"/>
    <property type="match status" value="1"/>
</dbReference>
<dbReference type="EMBL" id="JAOPHQ010006607">
    <property type="protein sequence ID" value="KAK0130860.1"/>
    <property type="molecule type" value="Genomic_DNA"/>
</dbReference>
<protein>
    <submittedName>
        <fullName evidence="3">Zinc finger MYM-type protein 1</fullName>
    </submittedName>
</protein>
<keyword evidence="4" id="KW-1185">Reference proteome</keyword>
<evidence type="ECO:0000259" key="2">
    <source>
        <dbReference type="Pfam" id="PF14291"/>
    </source>
</evidence>
<gene>
    <name evidence="3" type="primary">ZMYM1_146</name>
    <name evidence="3" type="ORF">N1851_034461</name>
</gene>
<proteinExistence type="predicted"/>
<feature type="domain" description="DUF4371" evidence="2">
    <location>
        <begin position="28"/>
        <end position="213"/>
    </location>
</feature>
<organism evidence="3 4">
    <name type="scientific">Merluccius polli</name>
    <name type="common">Benguela hake</name>
    <name type="synonym">Merluccius cadenati</name>
    <dbReference type="NCBI Taxonomy" id="89951"/>
    <lineage>
        <taxon>Eukaryota</taxon>
        <taxon>Metazoa</taxon>
        <taxon>Chordata</taxon>
        <taxon>Craniata</taxon>
        <taxon>Vertebrata</taxon>
        <taxon>Euteleostomi</taxon>
        <taxon>Actinopterygii</taxon>
        <taxon>Neopterygii</taxon>
        <taxon>Teleostei</taxon>
        <taxon>Neoteleostei</taxon>
        <taxon>Acanthomorphata</taxon>
        <taxon>Zeiogadaria</taxon>
        <taxon>Gadariae</taxon>
        <taxon>Gadiformes</taxon>
        <taxon>Gadoidei</taxon>
        <taxon>Merlucciidae</taxon>
        <taxon>Merluccius</taxon>
    </lineage>
</organism>
<dbReference type="InterPro" id="IPR008906">
    <property type="entry name" value="HATC_C_dom"/>
</dbReference>
<dbReference type="Proteomes" id="UP001174136">
    <property type="component" value="Unassembled WGS sequence"/>
</dbReference>
<feature type="domain" description="HAT C-terminal dimerisation" evidence="1">
    <location>
        <begin position="513"/>
        <end position="591"/>
    </location>
</feature>
<dbReference type="AlphaFoldDB" id="A0AA47LZI9"/>
<dbReference type="PANTHER" id="PTHR45749:SF35">
    <property type="entry name" value="AC-LIKE TRANSPOSASE-RELATED"/>
    <property type="match status" value="1"/>
</dbReference>
<reference evidence="3" key="1">
    <citation type="journal article" date="2023" name="Front. Mar. Sci.">
        <title>A new Merluccius polli reference genome to investigate the effects of global change in West African waters.</title>
        <authorList>
            <person name="Mateo J.L."/>
            <person name="Blanco-Fernandez C."/>
            <person name="Garcia-Vazquez E."/>
            <person name="Machado-Schiaffino G."/>
        </authorList>
    </citation>
    <scope>NUCLEOTIDE SEQUENCE</scope>
    <source>
        <strain evidence="3">C29</strain>
        <tissue evidence="3">Fin</tissue>
    </source>
</reference>
<accession>A0AA47LZI9</accession>
<evidence type="ECO:0000313" key="3">
    <source>
        <dbReference type="EMBL" id="KAK0130860.1"/>
    </source>
</evidence>
<evidence type="ECO:0000259" key="1">
    <source>
        <dbReference type="Pfam" id="PF05699"/>
    </source>
</evidence>
<dbReference type="GO" id="GO:0046983">
    <property type="term" value="F:protein dimerization activity"/>
    <property type="evidence" value="ECO:0007669"/>
    <property type="project" value="InterPro"/>
</dbReference>
<sequence>MATWKELEVRLAKGLTIDRQEMALLQAERNRWREVLTRLVAIVQSLAERNMAFRGNTNTLHKPDNGNFLKQVELMAKFDPVMMQHVRRVENVADNHPHYLGNKIQNELIDCISTKILEQIVEEIKTCKYFSIILDCTPDMSHKEQLSVIVRIVTQEDMPQIKEHFLGFLVAKESTGESLSALILKRLEELNIPFEDCRGQSYDNGANMKGKNKGVQARLLQRNPRAFFVPCGAHTLNLVVADAAKSSPEAVGYFGYLSKLFTLFSASTHRWDILLKHIKTTLKSWSDTRWESRVKSVEPVRYQARQVREALVEVRETTADPVVKVEAQALAEEVGSYRFCICTVIWYDILNKIQHVSKLLQSPSMQLDVAVNLLEKTRDSLSHYRNSGFSDAKTAAKEMCEEMNIDAVLKEKRLRKTKRHFSYESPDEPIGDPLQKMETTFFNVVVDTALSSLDERFQSLGEVYDTFGVLLKFPQMKEEEMLKHCQTLSTALTHGGQPDVDGKELALEMLNFPTFPSNFTNMELLTFLHEKKLTEIYPNMWVALRISATLAVTVAAAERSFSKLKLIKTYLRSTMGQERLSGLAIISVNHEVSKQLSYDDIIDNFAARKARRVRL</sequence>
<evidence type="ECO:0000313" key="4">
    <source>
        <dbReference type="Proteomes" id="UP001174136"/>
    </source>
</evidence>